<evidence type="ECO:0000256" key="6">
    <source>
        <dbReference type="SAM" id="Phobius"/>
    </source>
</evidence>
<gene>
    <name evidence="8" type="ORF">BP5553_02389</name>
</gene>
<dbReference type="STRING" id="2656787.A0A370U3Q2"/>
<dbReference type="RefSeq" id="XP_031875066.1">
    <property type="nucleotide sequence ID" value="XM_032011012.1"/>
</dbReference>
<dbReference type="EMBL" id="NPIC01000001">
    <property type="protein sequence ID" value="RDL42410.1"/>
    <property type="molecule type" value="Genomic_DNA"/>
</dbReference>
<protein>
    <recommendedName>
        <fullName evidence="7">Rhodopsin domain-containing protein</fullName>
    </recommendedName>
</protein>
<dbReference type="GeneID" id="43595238"/>
<keyword evidence="3 6" id="KW-1133">Transmembrane helix</keyword>
<accession>A0A370U3Q2</accession>
<organism evidence="8 9">
    <name type="scientific">Venustampulla echinocandica</name>
    <dbReference type="NCBI Taxonomy" id="2656787"/>
    <lineage>
        <taxon>Eukaryota</taxon>
        <taxon>Fungi</taxon>
        <taxon>Dikarya</taxon>
        <taxon>Ascomycota</taxon>
        <taxon>Pezizomycotina</taxon>
        <taxon>Leotiomycetes</taxon>
        <taxon>Helotiales</taxon>
        <taxon>Pleuroascaceae</taxon>
        <taxon>Venustampulla</taxon>
    </lineage>
</organism>
<feature type="transmembrane region" description="Helical" evidence="6">
    <location>
        <begin position="171"/>
        <end position="193"/>
    </location>
</feature>
<reference evidence="8 9" key="1">
    <citation type="journal article" date="2018" name="IMA Fungus">
        <title>IMA Genome-F 9: Draft genome sequence of Annulohypoxylon stygium, Aspergillus mulundensis, Berkeleyomyces basicola (syn. Thielaviopsis basicola), Ceratocystis smalleyi, two Cercospora beticola strains, Coleophoma cylindrospora, Fusarium fracticaudum, Phialophora cf. hyalina, and Morchella septimelata.</title>
        <authorList>
            <person name="Wingfield B.D."/>
            <person name="Bills G.F."/>
            <person name="Dong Y."/>
            <person name="Huang W."/>
            <person name="Nel W.J."/>
            <person name="Swalarsk-Parry B.S."/>
            <person name="Vaghefi N."/>
            <person name="Wilken P.M."/>
            <person name="An Z."/>
            <person name="de Beer Z.W."/>
            <person name="De Vos L."/>
            <person name="Chen L."/>
            <person name="Duong T.A."/>
            <person name="Gao Y."/>
            <person name="Hammerbacher A."/>
            <person name="Kikkert J.R."/>
            <person name="Li Y."/>
            <person name="Li H."/>
            <person name="Li K."/>
            <person name="Li Q."/>
            <person name="Liu X."/>
            <person name="Ma X."/>
            <person name="Naidoo K."/>
            <person name="Pethybridge S.J."/>
            <person name="Sun J."/>
            <person name="Steenkamp E.T."/>
            <person name="van der Nest M.A."/>
            <person name="van Wyk S."/>
            <person name="Wingfield M.J."/>
            <person name="Xiong C."/>
            <person name="Yue Q."/>
            <person name="Zhang X."/>
        </authorList>
    </citation>
    <scope>NUCLEOTIDE SEQUENCE [LARGE SCALE GENOMIC DNA]</scope>
    <source>
        <strain evidence="8 9">BP 5553</strain>
    </source>
</reference>
<dbReference type="OrthoDB" id="3648173at2759"/>
<dbReference type="PANTHER" id="PTHR33048">
    <property type="entry name" value="PTH11-LIKE INTEGRAL MEMBRANE PROTEIN (AFU_ORTHOLOGUE AFUA_5G11245)"/>
    <property type="match status" value="1"/>
</dbReference>
<dbReference type="PROSITE" id="PS51257">
    <property type="entry name" value="PROKAR_LIPOPROTEIN"/>
    <property type="match status" value="1"/>
</dbReference>
<evidence type="ECO:0000256" key="3">
    <source>
        <dbReference type="ARBA" id="ARBA00022989"/>
    </source>
</evidence>
<evidence type="ECO:0000313" key="9">
    <source>
        <dbReference type="Proteomes" id="UP000254866"/>
    </source>
</evidence>
<feature type="transmembrane region" description="Helical" evidence="6">
    <location>
        <begin position="205"/>
        <end position="226"/>
    </location>
</feature>
<proteinExistence type="inferred from homology"/>
<feature type="transmembrane region" description="Helical" evidence="6">
    <location>
        <begin position="91"/>
        <end position="113"/>
    </location>
</feature>
<evidence type="ECO:0000256" key="5">
    <source>
        <dbReference type="ARBA" id="ARBA00038359"/>
    </source>
</evidence>
<comment type="similarity">
    <text evidence="5">Belongs to the SAT4 family.</text>
</comment>
<name>A0A370U3Q2_9HELO</name>
<comment type="subcellular location">
    <subcellularLocation>
        <location evidence="1">Membrane</location>
        <topology evidence="1">Multi-pass membrane protein</topology>
    </subcellularLocation>
</comment>
<evidence type="ECO:0000256" key="1">
    <source>
        <dbReference type="ARBA" id="ARBA00004141"/>
    </source>
</evidence>
<keyword evidence="9" id="KW-1185">Reference proteome</keyword>
<evidence type="ECO:0000259" key="7">
    <source>
        <dbReference type="Pfam" id="PF20684"/>
    </source>
</evidence>
<dbReference type="Proteomes" id="UP000254866">
    <property type="component" value="Unassembled WGS sequence"/>
</dbReference>
<sequence length="292" mass="32109">MDGPVDKGRQHQLVGITVACVSLGTIIIIARVCTRLFIVRSLGKDDWAMVLGWAATVGYMCQILLLARWGIGLPATENSMEDMVRMMKVTLAIQATYYFAVAFIKISIVLFYLRLVEAQTVVRRLCHGTIALLAVFLGICLTGTLAQCVPMEKQWDFIGAVPGKCINTTAFFYSTSAFNIITDIWIICLPIRVLSKIHRPQREKIILFVVFGMGVLACVASIVRLYSIRVFTLSQDPFYDGGPVNIWSMVEINVAIVCASVPGTIPLASADLSTPHETFPTTGSPTDLFAQH</sequence>
<keyword evidence="4 6" id="KW-0472">Membrane</keyword>
<feature type="transmembrane region" description="Helical" evidence="6">
    <location>
        <begin position="50"/>
        <end position="71"/>
    </location>
</feature>
<dbReference type="GO" id="GO:0016020">
    <property type="term" value="C:membrane"/>
    <property type="evidence" value="ECO:0007669"/>
    <property type="project" value="UniProtKB-SubCell"/>
</dbReference>
<dbReference type="Pfam" id="PF20684">
    <property type="entry name" value="Fung_rhodopsin"/>
    <property type="match status" value="1"/>
</dbReference>
<feature type="domain" description="Rhodopsin" evidence="7">
    <location>
        <begin position="30"/>
        <end position="268"/>
    </location>
</feature>
<evidence type="ECO:0000313" key="8">
    <source>
        <dbReference type="EMBL" id="RDL42410.1"/>
    </source>
</evidence>
<evidence type="ECO:0000256" key="2">
    <source>
        <dbReference type="ARBA" id="ARBA00022692"/>
    </source>
</evidence>
<dbReference type="InterPro" id="IPR052337">
    <property type="entry name" value="SAT4-like"/>
</dbReference>
<feature type="transmembrane region" description="Helical" evidence="6">
    <location>
        <begin position="125"/>
        <end position="146"/>
    </location>
</feature>
<dbReference type="AlphaFoldDB" id="A0A370U3Q2"/>
<comment type="caution">
    <text evidence="8">The sequence shown here is derived from an EMBL/GenBank/DDBJ whole genome shotgun (WGS) entry which is preliminary data.</text>
</comment>
<evidence type="ECO:0000256" key="4">
    <source>
        <dbReference type="ARBA" id="ARBA00023136"/>
    </source>
</evidence>
<dbReference type="InterPro" id="IPR049326">
    <property type="entry name" value="Rhodopsin_dom_fungi"/>
</dbReference>
<dbReference type="PANTHER" id="PTHR33048:SF123">
    <property type="entry name" value="INTEGRAL MEMBRANE PROTEIN"/>
    <property type="match status" value="1"/>
</dbReference>
<feature type="transmembrane region" description="Helical" evidence="6">
    <location>
        <begin position="12"/>
        <end position="38"/>
    </location>
</feature>
<keyword evidence="2 6" id="KW-0812">Transmembrane</keyword>